<protein>
    <submittedName>
        <fullName evidence="3">Iron transporter</fullName>
    </submittedName>
</protein>
<dbReference type="PROSITE" id="PS51257">
    <property type="entry name" value="PROKAR_LIPOPROTEIN"/>
    <property type="match status" value="1"/>
</dbReference>
<dbReference type="InterPro" id="IPR055774">
    <property type="entry name" value="DUF7350"/>
</dbReference>
<proteinExistence type="predicted"/>
<evidence type="ECO:0000259" key="2">
    <source>
        <dbReference type="Pfam" id="PF24041"/>
    </source>
</evidence>
<reference evidence="3" key="1">
    <citation type="submission" date="2024-06" db="EMBL/GenBank/DDBJ databases">
        <title>Genome Sequence of an extremely halophilic archaeon isolated from Permian era halite, Salado Formation, Carlsbad, New Mexico: Halobacterium sp. strain NMX12-1.</title>
        <authorList>
            <person name="Sotoa L."/>
            <person name="DasSarma P."/>
            <person name="Anton B.P."/>
            <person name="Vincze T."/>
            <person name="Verma I."/>
            <person name="Eralp B."/>
            <person name="Powers D.W."/>
            <person name="Dozier B.L."/>
            <person name="Roberts R.J."/>
            <person name="DasSarma S."/>
        </authorList>
    </citation>
    <scope>NUCLEOTIDE SEQUENCE</scope>
    <source>
        <strain evidence="3">NMX12-1</strain>
        <plasmid evidence="3">pNMX12-1_119</plasmid>
    </source>
</reference>
<dbReference type="InterPro" id="IPR038482">
    <property type="entry name" value="Tp34-type_sf"/>
</dbReference>
<dbReference type="RefSeq" id="WP_230889857.1">
    <property type="nucleotide sequence ID" value="NZ_CP159206.1"/>
</dbReference>
<organism evidence="3">
    <name type="scientific">Halobacterium sp. NMX12-1</name>
    <dbReference type="NCBI Taxonomy" id="3166650"/>
    <lineage>
        <taxon>Archaea</taxon>
        <taxon>Methanobacteriati</taxon>
        <taxon>Methanobacteriota</taxon>
        <taxon>Stenosarchaea group</taxon>
        <taxon>Halobacteria</taxon>
        <taxon>Halobacteriales</taxon>
        <taxon>Halobacteriaceae</taxon>
        <taxon>Halobacterium</taxon>
    </lineage>
</organism>
<keyword evidence="3" id="KW-0614">Plasmid</keyword>
<gene>
    <name evidence="3" type="ORF">ABSL23_17160</name>
</gene>
<geneLocation type="plasmid" evidence="3">
    <name>pNMX12-1_119</name>
</geneLocation>
<name>A0AAU8CH78_9EURY</name>
<dbReference type="Gene3D" id="2.60.40.2480">
    <property type="entry name" value="Periplasmic metal-binding protein Tp34-type"/>
    <property type="match status" value="1"/>
</dbReference>
<accession>A0AAU8CH78</accession>
<dbReference type="GeneID" id="91110915"/>
<evidence type="ECO:0000313" key="3">
    <source>
        <dbReference type="EMBL" id="XCF18294.1"/>
    </source>
</evidence>
<sequence>MDRRRFLKTTSGLVGVAGVSGCLQRLGFETQSAWRDPPLVENRPDGVYYPAIVEGMDVYETTTVEGIGVALMHSFPHRFWTVTGTNKTKVVVSSNDSLHLMASVWDAESETVLPTAVSVDIQNEEGNVSTTNLWSMLSPNMGFHYGDNVALSGSGEYEATVRITPVQAARTRPFKRRFTETRTAQFQFTFEPSETYDLPIRRLDEKAGTRGTVDLMQMDGVPAPVAPPKEQLPGRLLGEQSADGAVFCASLVSTARRFPGTDGPYLVVSPRTPYNRVLLPGMSLSMVVKRNGDTVLETGLDGTIDPDLGYYYGTTAKTIRRDDTIVVRVETPPQVSRHDGYETAFMQMPTVEFTV</sequence>
<dbReference type="Pfam" id="PF24041">
    <property type="entry name" value="DUF7350"/>
    <property type="match status" value="1"/>
</dbReference>
<dbReference type="Pfam" id="PF10634">
    <property type="entry name" value="Iron_transport"/>
    <property type="match status" value="1"/>
</dbReference>
<dbReference type="EMBL" id="CP159206">
    <property type="protein sequence ID" value="XCF18294.1"/>
    <property type="molecule type" value="Genomic_DNA"/>
</dbReference>
<dbReference type="InterPro" id="IPR018470">
    <property type="entry name" value="Metal-bd_Tp34-typ"/>
</dbReference>
<keyword evidence="1" id="KW-0732">Signal</keyword>
<feature type="domain" description="DUF7350" evidence="2">
    <location>
        <begin position="230"/>
        <end position="354"/>
    </location>
</feature>
<evidence type="ECO:0000256" key="1">
    <source>
        <dbReference type="ARBA" id="ARBA00022729"/>
    </source>
</evidence>
<dbReference type="AlphaFoldDB" id="A0AAU8CH78"/>
<dbReference type="KEGG" id="hanx:ABSL23_17160"/>